<dbReference type="AlphaFoldDB" id="A0A0K2U750"/>
<feature type="non-terminal residue" evidence="1">
    <location>
        <position position="1"/>
    </location>
</feature>
<sequence length="94" mass="11117">SRTINKFKLLDAYTLPNIEEITIKIALNEVFSVVDLKNVYHQVKLLKKEKLYQFKRIQFGVTNRAASFQGTIDYIINEEKFDKVFILLKDIQTY</sequence>
<reference evidence="1" key="1">
    <citation type="submission" date="2014-05" db="EMBL/GenBank/DDBJ databases">
        <authorList>
            <person name="Chronopoulou M."/>
        </authorList>
    </citation>
    <scope>NUCLEOTIDE SEQUENCE</scope>
    <source>
        <tissue evidence="1">Whole organism</tissue>
    </source>
</reference>
<dbReference type="SUPFAM" id="SSF56672">
    <property type="entry name" value="DNA/RNA polymerases"/>
    <property type="match status" value="1"/>
</dbReference>
<dbReference type="InterPro" id="IPR043502">
    <property type="entry name" value="DNA/RNA_pol_sf"/>
</dbReference>
<proteinExistence type="predicted"/>
<protein>
    <recommendedName>
        <fullName evidence="2">Reverse transcriptase domain-containing protein</fullName>
    </recommendedName>
</protein>
<evidence type="ECO:0000313" key="1">
    <source>
        <dbReference type="EMBL" id="CDW34094.1"/>
    </source>
</evidence>
<dbReference type="InterPro" id="IPR043128">
    <property type="entry name" value="Rev_trsase/Diguanyl_cyclase"/>
</dbReference>
<dbReference type="GO" id="GO:0071897">
    <property type="term" value="P:DNA biosynthetic process"/>
    <property type="evidence" value="ECO:0007669"/>
    <property type="project" value="UniProtKB-ARBA"/>
</dbReference>
<dbReference type="Gene3D" id="3.10.10.10">
    <property type="entry name" value="HIV Type 1 Reverse Transcriptase, subunit A, domain 1"/>
    <property type="match status" value="1"/>
</dbReference>
<dbReference type="EMBL" id="HACA01016733">
    <property type="protein sequence ID" value="CDW34094.1"/>
    <property type="molecule type" value="Transcribed_RNA"/>
</dbReference>
<accession>A0A0K2U750</accession>
<dbReference type="Gene3D" id="3.30.70.270">
    <property type="match status" value="1"/>
</dbReference>
<evidence type="ECO:0008006" key="2">
    <source>
        <dbReference type="Google" id="ProtNLM"/>
    </source>
</evidence>
<organism evidence="1">
    <name type="scientific">Lepeophtheirus salmonis</name>
    <name type="common">Salmon louse</name>
    <name type="synonym">Caligus salmonis</name>
    <dbReference type="NCBI Taxonomy" id="72036"/>
    <lineage>
        <taxon>Eukaryota</taxon>
        <taxon>Metazoa</taxon>
        <taxon>Ecdysozoa</taxon>
        <taxon>Arthropoda</taxon>
        <taxon>Crustacea</taxon>
        <taxon>Multicrustacea</taxon>
        <taxon>Hexanauplia</taxon>
        <taxon>Copepoda</taxon>
        <taxon>Siphonostomatoida</taxon>
        <taxon>Caligidae</taxon>
        <taxon>Lepeophtheirus</taxon>
    </lineage>
</organism>
<name>A0A0K2U750_LEPSM</name>